<gene>
    <name evidence="2" type="ORF">GCM10009844_23250</name>
</gene>
<evidence type="ECO:0000256" key="1">
    <source>
        <dbReference type="SAM" id="MobiDB-lite"/>
    </source>
</evidence>
<protein>
    <recommendedName>
        <fullName evidence="4">DUF5709 domain-containing protein</fullName>
    </recommendedName>
</protein>
<dbReference type="EMBL" id="BAAAQR010000006">
    <property type="protein sequence ID" value="GAA2146739.1"/>
    <property type="molecule type" value="Genomic_DNA"/>
</dbReference>
<dbReference type="RefSeq" id="WP_344151866.1">
    <property type="nucleotide sequence ID" value="NZ_BAAAQR010000006.1"/>
</dbReference>
<sequence>MTSEMNEVPEEELAAQATEELQDAPDPEEYEAEERETAVSDETGTVYDVEGEPETTPHDLEITESDDE</sequence>
<accession>A0ABP5LGA2</accession>
<evidence type="ECO:0008006" key="4">
    <source>
        <dbReference type="Google" id="ProtNLM"/>
    </source>
</evidence>
<feature type="region of interest" description="Disordered" evidence="1">
    <location>
        <begin position="1"/>
        <end position="68"/>
    </location>
</feature>
<name>A0ABP5LGA2_9ACTN</name>
<comment type="caution">
    <text evidence="2">The sequence shown here is derived from an EMBL/GenBank/DDBJ whole genome shotgun (WGS) entry which is preliminary data.</text>
</comment>
<dbReference type="Proteomes" id="UP001501771">
    <property type="component" value="Unassembled WGS sequence"/>
</dbReference>
<proteinExistence type="predicted"/>
<feature type="compositionally biased region" description="Acidic residues" evidence="1">
    <location>
        <begin position="20"/>
        <end position="34"/>
    </location>
</feature>
<organism evidence="2 3">
    <name type="scientific">Nocardioides koreensis</name>
    <dbReference type="NCBI Taxonomy" id="433651"/>
    <lineage>
        <taxon>Bacteria</taxon>
        <taxon>Bacillati</taxon>
        <taxon>Actinomycetota</taxon>
        <taxon>Actinomycetes</taxon>
        <taxon>Propionibacteriales</taxon>
        <taxon>Nocardioidaceae</taxon>
        <taxon>Nocardioides</taxon>
    </lineage>
</organism>
<evidence type="ECO:0000313" key="2">
    <source>
        <dbReference type="EMBL" id="GAA2146739.1"/>
    </source>
</evidence>
<keyword evidence="3" id="KW-1185">Reference proteome</keyword>
<evidence type="ECO:0000313" key="3">
    <source>
        <dbReference type="Proteomes" id="UP001501771"/>
    </source>
</evidence>
<reference evidence="3" key="1">
    <citation type="journal article" date="2019" name="Int. J. Syst. Evol. Microbiol.">
        <title>The Global Catalogue of Microorganisms (GCM) 10K type strain sequencing project: providing services to taxonomists for standard genome sequencing and annotation.</title>
        <authorList>
            <consortium name="The Broad Institute Genomics Platform"/>
            <consortium name="The Broad Institute Genome Sequencing Center for Infectious Disease"/>
            <person name="Wu L."/>
            <person name="Ma J."/>
        </authorList>
    </citation>
    <scope>NUCLEOTIDE SEQUENCE [LARGE SCALE GENOMIC DNA]</scope>
    <source>
        <strain evidence="3">JCM 16022</strain>
    </source>
</reference>